<comment type="similarity">
    <text evidence="1">Belongs to the LysR transcriptional regulatory family.</text>
</comment>
<dbReference type="RefSeq" id="WP_017452432.1">
    <property type="nucleotide sequence ID" value="NZ_CP008956.1"/>
</dbReference>
<evidence type="ECO:0000256" key="3">
    <source>
        <dbReference type="ARBA" id="ARBA00023125"/>
    </source>
</evidence>
<accession>A0A6M3ZW78</accession>
<dbReference type="PROSITE" id="PS50931">
    <property type="entry name" value="HTH_LYSR"/>
    <property type="match status" value="1"/>
</dbReference>
<dbReference type="PRINTS" id="PR00039">
    <property type="entry name" value="HTHLYSR"/>
</dbReference>
<evidence type="ECO:0000313" key="7">
    <source>
        <dbReference type="EMBL" id="QJQ02847.1"/>
    </source>
</evidence>
<dbReference type="Proteomes" id="UP000501648">
    <property type="component" value="Chromosome"/>
</dbReference>
<gene>
    <name evidence="7" type="ORF">C798_22225</name>
</gene>
<keyword evidence="4" id="KW-0804">Transcription</keyword>
<feature type="compositionally biased region" description="Basic and acidic residues" evidence="5">
    <location>
        <begin position="308"/>
        <end position="323"/>
    </location>
</feature>
<name>A0A6M3ZW78_9BURK</name>
<feature type="compositionally biased region" description="Low complexity" evidence="5">
    <location>
        <begin position="324"/>
        <end position="338"/>
    </location>
</feature>
<dbReference type="InterPro" id="IPR036388">
    <property type="entry name" value="WH-like_DNA-bd_sf"/>
</dbReference>
<dbReference type="GO" id="GO:0000976">
    <property type="term" value="F:transcription cis-regulatory region binding"/>
    <property type="evidence" value="ECO:0007669"/>
    <property type="project" value="TreeGrafter"/>
</dbReference>
<dbReference type="Pfam" id="PF03466">
    <property type="entry name" value="LysR_substrate"/>
    <property type="match status" value="1"/>
</dbReference>
<dbReference type="Pfam" id="PF00126">
    <property type="entry name" value="HTH_1"/>
    <property type="match status" value="1"/>
</dbReference>
<dbReference type="SUPFAM" id="SSF53850">
    <property type="entry name" value="Periplasmic binding protein-like II"/>
    <property type="match status" value="1"/>
</dbReference>
<keyword evidence="3" id="KW-0238">DNA-binding</keyword>
<keyword evidence="2" id="KW-0805">Transcription regulation</keyword>
<feature type="domain" description="HTH lysR-type" evidence="6">
    <location>
        <begin position="1"/>
        <end position="58"/>
    </location>
</feature>
<dbReference type="FunFam" id="1.10.10.10:FF:000001">
    <property type="entry name" value="LysR family transcriptional regulator"/>
    <property type="match status" value="1"/>
</dbReference>
<reference evidence="7 8" key="1">
    <citation type="journal article" date="2012" name="J. Bacteriol.">
        <title>Genome sequence of the pathogenic Herbaspirillum seropedicae strain Os34, isolated from rice roots.</title>
        <authorList>
            <person name="Ye W."/>
            <person name="Ye S."/>
            <person name="Liu J."/>
            <person name="Chang S."/>
            <person name="Chen M."/>
            <person name="Zhu B."/>
            <person name="Guo L."/>
            <person name="An Q."/>
        </authorList>
    </citation>
    <scope>NUCLEOTIDE SEQUENCE [LARGE SCALE GENOMIC DNA]</scope>
    <source>
        <strain evidence="7 8">Os34</strain>
    </source>
</reference>
<dbReference type="InterPro" id="IPR005119">
    <property type="entry name" value="LysR_subst-bd"/>
</dbReference>
<protein>
    <submittedName>
        <fullName evidence="7">LysR family transcriptional regulator</fullName>
    </submittedName>
</protein>
<dbReference type="Gene3D" id="3.40.190.10">
    <property type="entry name" value="Periplasmic binding protein-like II"/>
    <property type="match status" value="2"/>
</dbReference>
<dbReference type="CDD" id="cd05466">
    <property type="entry name" value="PBP2_LTTR_substrate"/>
    <property type="match status" value="1"/>
</dbReference>
<feature type="region of interest" description="Disordered" evidence="5">
    <location>
        <begin position="308"/>
        <end position="346"/>
    </location>
</feature>
<dbReference type="EMBL" id="CP008956">
    <property type="protein sequence ID" value="QJQ02847.1"/>
    <property type="molecule type" value="Genomic_DNA"/>
</dbReference>
<dbReference type="PANTHER" id="PTHR30126">
    <property type="entry name" value="HTH-TYPE TRANSCRIPTIONAL REGULATOR"/>
    <property type="match status" value="1"/>
</dbReference>
<dbReference type="InterPro" id="IPR036390">
    <property type="entry name" value="WH_DNA-bd_sf"/>
</dbReference>
<evidence type="ECO:0000256" key="5">
    <source>
        <dbReference type="SAM" id="MobiDB-lite"/>
    </source>
</evidence>
<evidence type="ECO:0000313" key="8">
    <source>
        <dbReference type="Proteomes" id="UP000501648"/>
    </source>
</evidence>
<proteinExistence type="inferred from homology"/>
<evidence type="ECO:0000256" key="4">
    <source>
        <dbReference type="ARBA" id="ARBA00023163"/>
    </source>
</evidence>
<dbReference type="SUPFAM" id="SSF46785">
    <property type="entry name" value="Winged helix' DNA-binding domain"/>
    <property type="match status" value="1"/>
</dbReference>
<dbReference type="InterPro" id="IPR000847">
    <property type="entry name" value="LysR_HTH_N"/>
</dbReference>
<organism evidence="7 8">
    <name type="scientific">Herbaspirillum rubrisubalbicans Os34</name>
    <dbReference type="NCBI Taxonomy" id="1235827"/>
    <lineage>
        <taxon>Bacteria</taxon>
        <taxon>Pseudomonadati</taxon>
        <taxon>Pseudomonadota</taxon>
        <taxon>Betaproteobacteria</taxon>
        <taxon>Burkholderiales</taxon>
        <taxon>Oxalobacteraceae</taxon>
        <taxon>Herbaspirillum</taxon>
    </lineage>
</organism>
<evidence type="ECO:0000256" key="1">
    <source>
        <dbReference type="ARBA" id="ARBA00009437"/>
    </source>
</evidence>
<dbReference type="Gene3D" id="1.10.10.10">
    <property type="entry name" value="Winged helix-like DNA-binding domain superfamily/Winged helix DNA-binding domain"/>
    <property type="match status" value="1"/>
</dbReference>
<dbReference type="PANTHER" id="PTHR30126:SF2">
    <property type="entry name" value="HTH-TYPE TRANSCRIPTIONAL REGULATOR YJIE"/>
    <property type="match status" value="1"/>
</dbReference>
<evidence type="ECO:0000259" key="6">
    <source>
        <dbReference type="PROSITE" id="PS50931"/>
    </source>
</evidence>
<dbReference type="AlphaFoldDB" id="A0A6M3ZW78"/>
<dbReference type="GO" id="GO:0003700">
    <property type="term" value="F:DNA-binding transcription factor activity"/>
    <property type="evidence" value="ECO:0007669"/>
    <property type="project" value="InterPro"/>
</dbReference>
<evidence type="ECO:0000256" key="2">
    <source>
        <dbReference type="ARBA" id="ARBA00023015"/>
    </source>
</evidence>
<sequence>MESKWLEDFVSLAETRSFSRSAELRHVTQPAFSRRIQSLEAWLGSDLIDRTSYPTRLTAAGEVFYEQAVAMLGQINNTRALLRGKRPTAQTTIDFAVPHTLSLTYMPKWLSALESGFGAINTRLIALNVHDAVMTIVEGGCDLLLCYHHPRQPVQLDASRYDMLTMGTETMRPYARCDRNGKPDYVFPGSSKAPLPFLSYTSNAYLGRMVELMMTDTKRPLHLAKHYETDMSESLKMMALEGHGVAFLPESSVVREVRNRQLARADGPTGEWEVEMEIRLYRERPTAQRTGKALVARLWEYLVELDGQRQEKGGRPERSERPRTGAASATKSASGKSARSAEKRES</sequence>